<evidence type="ECO:0000313" key="2">
    <source>
        <dbReference type="EMBL" id="VDI40630.1"/>
    </source>
</evidence>
<reference evidence="2" key="1">
    <citation type="submission" date="2018-11" db="EMBL/GenBank/DDBJ databases">
        <authorList>
            <person name="Alioto T."/>
            <person name="Alioto T."/>
        </authorList>
    </citation>
    <scope>NUCLEOTIDE SEQUENCE</scope>
</reference>
<dbReference type="Pfam" id="PF18738">
    <property type="entry name" value="HEPN_DZIP3"/>
    <property type="match status" value="1"/>
</dbReference>
<comment type="caution">
    <text evidence="2">The sequence shown here is derived from an EMBL/GenBank/DDBJ whole genome shotgun (WGS) entry which is preliminary data.</text>
</comment>
<proteinExistence type="predicted"/>
<accession>A0A8B6EXJ1</accession>
<dbReference type="OrthoDB" id="6111971at2759"/>
<dbReference type="AlphaFoldDB" id="A0A8B6EXJ1"/>
<dbReference type="EMBL" id="UYJE01005816">
    <property type="protein sequence ID" value="VDI40630.1"/>
    <property type="molecule type" value="Genomic_DNA"/>
</dbReference>
<gene>
    <name evidence="2" type="ORF">MGAL_10B067223</name>
</gene>
<feature type="domain" description="DZIP3-like HEPN" evidence="1">
    <location>
        <begin position="68"/>
        <end position="199"/>
    </location>
</feature>
<dbReference type="Proteomes" id="UP000596742">
    <property type="component" value="Unassembled WGS sequence"/>
</dbReference>
<protein>
    <recommendedName>
        <fullName evidence="1">DZIP3-like HEPN domain-containing protein</fullName>
    </recommendedName>
</protein>
<sequence>MSRDNQRHYFIVCSVIIEIVTPVFRQRIEKDFKSKRFGCLQDFIDSKPVKHILFHLRFQNKKCCQDSNNCKNLRVLPLNYSQWELLYTENPGPPSKPKHHCHCLYTINNVKLDDFDITLASLILLNCCNLTPNEEESIHKLRSFKNKHLSHNTTGAIPEKEFQILWNDLMTYVLRLDASKQDDFIMIQNRPLDESMCKDYFVRVVDFHKKFEQVSNLFSFLLNQYSMC</sequence>
<evidence type="ECO:0000259" key="1">
    <source>
        <dbReference type="Pfam" id="PF18738"/>
    </source>
</evidence>
<organism evidence="2 3">
    <name type="scientific">Mytilus galloprovincialis</name>
    <name type="common">Mediterranean mussel</name>
    <dbReference type="NCBI Taxonomy" id="29158"/>
    <lineage>
        <taxon>Eukaryota</taxon>
        <taxon>Metazoa</taxon>
        <taxon>Spiralia</taxon>
        <taxon>Lophotrochozoa</taxon>
        <taxon>Mollusca</taxon>
        <taxon>Bivalvia</taxon>
        <taxon>Autobranchia</taxon>
        <taxon>Pteriomorphia</taxon>
        <taxon>Mytilida</taxon>
        <taxon>Mytiloidea</taxon>
        <taxon>Mytilidae</taxon>
        <taxon>Mytilinae</taxon>
        <taxon>Mytilus</taxon>
    </lineage>
</organism>
<evidence type="ECO:0000313" key="3">
    <source>
        <dbReference type="Proteomes" id="UP000596742"/>
    </source>
</evidence>
<keyword evidence="3" id="KW-1185">Reference proteome</keyword>
<dbReference type="InterPro" id="IPR041249">
    <property type="entry name" value="HEPN_DZIP3"/>
</dbReference>
<name>A0A8B6EXJ1_MYTGA</name>